<evidence type="ECO:0000313" key="1">
    <source>
        <dbReference type="EMBL" id="EFX79621.1"/>
    </source>
</evidence>
<dbReference type="InParanoid" id="E9GLW9"/>
<dbReference type="EMBL" id="GL732551">
    <property type="protein sequence ID" value="EFX79621.1"/>
    <property type="molecule type" value="Genomic_DNA"/>
</dbReference>
<dbReference type="KEGG" id="dpx:DAPPUDRAFT_104318"/>
<keyword evidence="2" id="KW-1185">Reference proteome</keyword>
<dbReference type="HOGENOM" id="CLU_1350116_0_0_1"/>
<reference evidence="1 2" key="1">
    <citation type="journal article" date="2011" name="Science">
        <title>The ecoresponsive genome of Daphnia pulex.</title>
        <authorList>
            <person name="Colbourne J.K."/>
            <person name="Pfrender M.E."/>
            <person name="Gilbert D."/>
            <person name="Thomas W.K."/>
            <person name="Tucker A."/>
            <person name="Oakley T.H."/>
            <person name="Tokishita S."/>
            <person name="Aerts A."/>
            <person name="Arnold G.J."/>
            <person name="Basu M.K."/>
            <person name="Bauer D.J."/>
            <person name="Caceres C.E."/>
            <person name="Carmel L."/>
            <person name="Casola C."/>
            <person name="Choi J.H."/>
            <person name="Detter J.C."/>
            <person name="Dong Q."/>
            <person name="Dusheyko S."/>
            <person name="Eads B.D."/>
            <person name="Frohlich T."/>
            <person name="Geiler-Samerotte K.A."/>
            <person name="Gerlach D."/>
            <person name="Hatcher P."/>
            <person name="Jogdeo S."/>
            <person name="Krijgsveld J."/>
            <person name="Kriventseva E.V."/>
            <person name="Kultz D."/>
            <person name="Laforsch C."/>
            <person name="Lindquist E."/>
            <person name="Lopez J."/>
            <person name="Manak J.R."/>
            <person name="Muller J."/>
            <person name="Pangilinan J."/>
            <person name="Patwardhan R.P."/>
            <person name="Pitluck S."/>
            <person name="Pritham E.J."/>
            <person name="Rechtsteiner A."/>
            <person name="Rho M."/>
            <person name="Rogozin I.B."/>
            <person name="Sakarya O."/>
            <person name="Salamov A."/>
            <person name="Schaack S."/>
            <person name="Shapiro H."/>
            <person name="Shiga Y."/>
            <person name="Skalitzky C."/>
            <person name="Smith Z."/>
            <person name="Souvorov A."/>
            <person name="Sung W."/>
            <person name="Tang Z."/>
            <person name="Tsuchiya D."/>
            <person name="Tu H."/>
            <person name="Vos H."/>
            <person name="Wang M."/>
            <person name="Wolf Y.I."/>
            <person name="Yamagata H."/>
            <person name="Yamada T."/>
            <person name="Ye Y."/>
            <person name="Shaw J.R."/>
            <person name="Andrews J."/>
            <person name="Crease T.J."/>
            <person name="Tang H."/>
            <person name="Lucas S.M."/>
            <person name="Robertson H.M."/>
            <person name="Bork P."/>
            <person name="Koonin E.V."/>
            <person name="Zdobnov E.M."/>
            <person name="Grigoriev I.V."/>
            <person name="Lynch M."/>
            <person name="Boore J.L."/>
        </authorList>
    </citation>
    <scope>NUCLEOTIDE SEQUENCE [LARGE SCALE GENOMIC DNA]</scope>
</reference>
<accession>E9GLW9</accession>
<protein>
    <submittedName>
        <fullName evidence="1">Uncharacterized protein</fullName>
    </submittedName>
</protein>
<gene>
    <name evidence="1" type="ORF">DAPPUDRAFT_104318</name>
</gene>
<evidence type="ECO:0000313" key="2">
    <source>
        <dbReference type="Proteomes" id="UP000000305"/>
    </source>
</evidence>
<dbReference type="Proteomes" id="UP000000305">
    <property type="component" value="Unassembled WGS sequence"/>
</dbReference>
<organism evidence="1 2">
    <name type="scientific">Daphnia pulex</name>
    <name type="common">Water flea</name>
    <dbReference type="NCBI Taxonomy" id="6669"/>
    <lineage>
        <taxon>Eukaryota</taxon>
        <taxon>Metazoa</taxon>
        <taxon>Ecdysozoa</taxon>
        <taxon>Arthropoda</taxon>
        <taxon>Crustacea</taxon>
        <taxon>Branchiopoda</taxon>
        <taxon>Diplostraca</taxon>
        <taxon>Cladocera</taxon>
        <taxon>Anomopoda</taxon>
        <taxon>Daphniidae</taxon>
        <taxon>Daphnia</taxon>
    </lineage>
</organism>
<name>E9GLW9_DAPPU</name>
<dbReference type="AlphaFoldDB" id="E9GLW9"/>
<sequence length="203" mass="23654">MVTPSVRQDRCMEFVKQNVAFWCEQSSQQVLVLFWSKLFLSMWVLGCGRRDFNVLTSCFLIIQLNCKLASTRTQLQEPELQTKATMVYLKTVQRWLSKKGGGYQGMRQCSRGGRRQECSRGRYQSRRIMKLTFAMFLEFRPSVRDTTAVTRHGIMPRPFLRANKVLLQQEVSGYPFKKKNKDYTVNKGNPPLLIMDSICETEN</sequence>
<proteinExistence type="predicted"/>